<dbReference type="AlphaFoldDB" id="A0A4P9ZNB2"/>
<accession>A0A4P9ZNB2</accession>
<keyword evidence="3" id="KW-1185">Reference proteome</keyword>
<evidence type="ECO:0000256" key="1">
    <source>
        <dbReference type="SAM" id="MobiDB-lite"/>
    </source>
</evidence>
<organism evidence="2 3">
    <name type="scientific">Dimargaris cristalligena</name>
    <dbReference type="NCBI Taxonomy" id="215637"/>
    <lineage>
        <taxon>Eukaryota</taxon>
        <taxon>Fungi</taxon>
        <taxon>Fungi incertae sedis</taxon>
        <taxon>Zoopagomycota</taxon>
        <taxon>Kickxellomycotina</taxon>
        <taxon>Dimargaritomycetes</taxon>
        <taxon>Dimargaritales</taxon>
        <taxon>Dimargaritaceae</taxon>
        <taxon>Dimargaris</taxon>
    </lineage>
</organism>
<sequence length="213" mass="22743">MYNGIGDPGLDFAVFRSSTIPYRTVVLVYYSFFQQPSYAALSPLDHPTMKLISSLTLVMATIGSVAMAHANSAIAEGNINNKPLLKKRGEQPAKCSVDDNPLLKKCEVRTALSNVHSNPTLPTDSVDDKTSLKKREVRAAKGNANDNQHLKRREDQAVEGNVGDKPFLMKRQAQPIKASIEDPSPKKDIKGAGALVGALGGSLLAPGFGSVAG</sequence>
<protein>
    <submittedName>
        <fullName evidence="2">Uncharacterized protein</fullName>
    </submittedName>
</protein>
<name>A0A4P9ZNB2_9FUNG</name>
<feature type="region of interest" description="Disordered" evidence="1">
    <location>
        <begin position="138"/>
        <end position="161"/>
    </location>
</feature>
<dbReference type="Proteomes" id="UP000268162">
    <property type="component" value="Unassembled WGS sequence"/>
</dbReference>
<gene>
    <name evidence="2" type="ORF">BJ085DRAFT_32345</name>
</gene>
<proteinExistence type="predicted"/>
<dbReference type="EMBL" id="ML003552">
    <property type="protein sequence ID" value="RKP33800.1"/>
    <property type="molecule type" value="Genomic_DNA"/>
</dbReference>
<reference evidence="3" key="1">
    <citation type="journal article" date="2018" name="Nat. Microbiol.">
        <title>Leveraging single-cell genomics to expand the fungal tree of life.</title>
        <authorList>
            <person name="Ahrendt S.R."/>
            <person name="Quandt C.A."/>
            <person name="Ciobanu D."/>
            <person name="Clum A."/>
            <person name="Salamov A."/>
            <person name="Andreopoulos B."/>
            <person name="Cheng J.F."/>
            <person name="Woyke T."/>
            <person name="Pelin A."/>
            <person name="Henrissat B."/>
            <person name="Reynolds N.K."/>
            <person name="Benny G.L."/>
            <person name="Smith M.E."/>
            <person name="James T.Y."/>
            <person name="Grigoriev I.V."/>
        </authorList>
    </citation>
    <scope>NUCLEOTIDE SEQUENCE [LARGE SCALE GENOMIC DNA]</scope>
    <source>
        <strain evidence="3">RSA 468</strain>
    </source>
</reference>
<evidence type="ECO:0000313" key="3">
    <source>
        <dbReference type="Proteomes" id="UP000268162"/>
    </source>
</evidence>
<evidence type="ECO:0000313" key="2">
    <source>
        <dbReference type="EMBL" id="RKP33800.1"/>
    </source>
</evidence>